<gene>
    <name evidence="10" type="primary">engB</name>
    <name evidence="12" type="ORF">E9232_005148</name>
</gene>
<evidence type="ECO:0000259" key="11">
    <source>
        <dbReference type="PROSITE" id="PS51706"/>
    </source>
</evidence>
<dbReference type="InterPro" id="IPR030393">
    <property type="entry name" value="G_ENGB_dom"/>
</dbReference>
<dbReference type="PANTHER" id="PTHR11649:SF13">
    <property type="entry name" value="ENGB-TYPE G DOMAIN-CONTAINING PROTEIN"/>
    <property type="match status" value="1"/>
</dbReference>
<dbReference type="InterPro" id="IPR006073">
    <property type="entry name" value="GTP-bd"/>
</dbReference>
<keyword evidence="5 10" id="KW-0547">Nucleotide-binding</keyword>
<dbReference type="CDD" id="cd01876">
    <property type="entry name" value="YihA_EngB"/>
    <property type="match status" value="1"/>
</dbReference>
<keyword evidence="3 10" id="KW-0132">Cell division</keyword>
<dbReference type="Gene3D" id="3.40.50.300">
    <property type="entry name" value="P-loop containing nucleotide triphosphate hydrolases"/>
    <property type="match status" value="1"/>
</dbReference>
<evidence type="ECO:0000256" key="9">
    <source>
        <dbReference type="ARBA" id="ARBA00023306"/>
    </source>
</evidence>
<evidence type="ECO:0000256" key="2">
    <source>
        <dbReference type="ARBA" id="ARBA00009638"/>
    </source>
</evidence>
<sequence>MTDPQAGPAQPGETKAYSAAAIEAGRLLFAQECHFTWGAAALDGLPPAGLPEIAFAGRSNVGKSSLVNALTGRKTLARTSHTPGRTQQLNFFDLGGRLALVDLPGYGYAKVSKSLVASWTETLKGYLRGRVTLRRALVLVDGRHGIKDSDGDILKLLDDTAVATQVVLTKMDKVGKGERERRIPEVEAVLKAHPAAFPHVLLTSSDSGEGIPELRAFLTDIAQHG</sequence>
<name>A0ABU1JVG6_9PROT</name>
<feature type="domain" description="EngB-type G" evidence="11">
    <location>
        <begin position="49"/>
        <end position="224"/>
    </location>
</feature>
<organism evidence="12 13">
    <name type="scientific">Inquilinus ginsengisoli</name>
    <dbReference type="NCBI Taxonomy" id="363840"/>
    <lineage>
        <taxon>Bacteria</taxon>
        <taxon>Pseudomonadati</taxon>
        <taxon>Pseudomonadota</taxon>
        <taxon>Alphaproteobacteria</taxon>
        <taxon>Rhodospirillales</taxon>
        <taxon>Rhodospirillaceae</taxon>
        <taxon>Inquilinus</taxon>
    </lineage>
</organism>
<dbReference type="Proteomes" id="UP001262410">
    <property type="component" value="Unassembled WGS sequence"/>
</dbReference>
<comment type="caution">
    <text evidence="12">The sequence shown here is derived from an EMBL/GenBank/DDBJ whole genome shotgun (WGS) entry which is preliminary data.</text>
</comment>
<dbReference type="InterPro" id="IPR027417">
    <property type="entry name" value="P-loop_NTPase"/>
</dbReference>
<dbReference type="PROSITE" id="PS51706">
    <property type="entry name" value="G_ENGB"/>
    <property type="match status" value="1"/>
</dbReference>
<dbReference type="HAMAP" id="MF_00321">
    <property type="entry name" value="GTPase_EngB"/>
    <property type="match status" value="1"/>
</dbReference>
<dbReference type="PANTHER" id="PTHR11649">
    <property type="entry name" value="MSS1/TRME-RELATED GTP-BINDING PROTEIN"/>
    <property type="match status" value="1"/>
</dbReference>
<protein>
    <recommendedName>
        <fullName evidence="10">Probable GTP-binding protein EngB</fullName>
    </recommendedName>
</protein>
<evidence type="ECO:0000256" key="8">
    <source>
        <dbReference type="ARBA" id="ARBA00023210"/>
    </source>
</evidence>
<dbReference type="RefSeq" id="WP_309798847.1">
    <property type="nucleotide sequence ID" value="NZ_JAVDPW010000009.1"/>
</dbReference>
<keyword evidence="7 10" id="KW-0342">GTP-binding</keyword>
<dbReference type="Pfam" id="PF01926">
    <property type="entry name" value="MMR_HSR1"/>
    <property type="match status" value="1"/>
</dbReference>
<dbReference type="EMBL" id="JAVDPW010000009">
    <property type="protein sequence ID" value="MDR6292608.1"/>
    <property type="molecule type" value="Genomic_DNA"/>
</dbReference>
<dbReference type="SUPFAM" id="SSF52540">
    <property type="entry name" value="P-loop containing nucleoside triphosphate hydrolases"/>
    <property type="match status" value="1"/>
</dbReference>
<proteinExistence type="inferred from homology"/>
<evidence type="ECO:0000256" key="1">
    <source>
        <dbReference type="ARBA" id="ARBA00001946"/>
    </source>
</evidence>
<keyword evidence="13" id="KW-1185">Reference proteome</keyword>
<comment type="similarity">
    <text evidence="2 10">Belongs to the TRAFAC class TrmE-Era-EngA-EngB-Septin-like GTPase superfamily. EngB GTPase family.</text>
</comment>
<comment type="function">
    <text evidence="10">Necessary for normal cell division and for the maintenance of normal septation.</text>
</comment>
<accession>A0ABU1JVG6</accession>
<evidence type="ECO:0000256" key="3">
    <source>
        <dbReference type="ARBA" id="ARBA00022618"/>
    </source>
</evidence>
<keyword evidence="6" id="KW-0460">Magnesium</keyword>
<reference evidence="12 13" key="1">
    <citation type="submission" date="2023-07" db="EMBL/GenBank/DDBJ databases">
        <title>Sorghum-associated microbial communities from plants grown in Nebraska, USA.</title>
        <authorList>
            <person name="Schachtman D."/>
        </authorList>
    </citation>
    <scope>NUCLEOTIDE SEQUENCE [LARGE SCALE GENOMIC DNA]</scope>
    <source>
        <strain evidence="12 13">584</strain>
    </source>
</reference>
<evidence type="ECO:0000256" key="10">
    <source>
        <dbReference type="HAMAP-Rule" id="MF_00321"/>
    </source>
</evidence>
<evidence type="ECO:0000256" key="7">
    <source>
        <dbReference type="ARBA" id="ARBA00023134"/>
    </source>
</evidence>
<comment type="cofactor">
    <cofactor evidence="1">
        <name>Mg(2+)</name>
        <dbReference type="ChEBI" id="CHEBI:18420"/>
    </cofactor>
</comment>
<evidence type="ECO:0000313" key="13">
    <source>
        <dbReference type="Proteomes" id="UP001262410"/>
    </source>
</evidence>
<evidence type="ECO:0000313" key="12">
    <source>
        <dbReference type="EMBL" id="MDR6292608.1"/>
    </source>
</evidence>
<keyword evidence="8 10" id="KW-0717">Septation</keyword>
<evidence type="ECO:0000256" key="4">
    <source>
        <dbReference type="ARBA" id="ARBA00022723"/>
    </source>
</evidence>
<evidence type="ECO:0000256" key="6">
    <source>
        <dbReference type="ARBA" id="ARBA00022842"/>
    </source>
</evidence>
<dbReference type="InterPro" id="IPR019987">
    <property type="entry name" value="GTP-bd_ribosome_bio_YsxC"/>
</dbReference>
<dbReference type="NCBIfam" id="TIGR03598">
    <property type="entry name" value="GTPase_YsxC"/>
    <property type="match status" value="1"/>
</dbReference>
<evidence type="ECO:0000256" key="5">
    <source>
        <dbReference type="ARBA" id="ARBA00022741"/>
    </source>
</evidence>
<keyword evidence="9 10" id="KW-0131">Cell cycle</keyword>
<keyword evidence="4" id="KW-0479">Metal-binding</keyword>